<gene>
    <name evidence="2" type="ORF">IAC13_09065</name>
</gene>
<dbReference type="EMBL" id="JADIML010000257">
    <property type="protein sequence ID" value="MBO8464068.1"/>
    <property type="molecule type" value="Genomic_DNA"/>
</dbReference>
<feature type="coiled-coil region" evidence="1">
    <location>
        <begin position="194"/>
        <end position="221"/>
    </location>
</feature>
<accession>A0A9D9I2Q0</accession>
<comment type="caution">
    <text evidence="2">The sequence shown here is derived from an EMBL/GenBank/DDBJ whole genome shotgun (WGS) entry which is preliminary data.</text>
</comment>
<evidence type="ECO:0000313" key="3">
    <source>
        <dbReference type="Proteomes" id="UP000823618"/>
    </source>
</evidence>
<evidence type="ECO:0000313" key="2">
    <source>
        <dbReference type="EMBL" id="MBO8464068.1"/>
    </source>
</evidence>
<proteinExistence type="predicted"/>
<reference evidence="2" key="2">
    <citation type="journal article" date="2021" name="PeerJ">
        <title>Extensive microbial diversity within the chicken gut microbiome revealed by metagenomics and culture.</title>
        <authorList>
            <person name="Gilroy R."/>
            <person name="Ravi A."/>
            <person name="Getino M."/>
            <person name="Pursley I."/>
            <person name="Horton D.L."/>
            <person name="Alikhan N.F."/>
            <person name="Baker D."/>
            <person name="Gharbi K."/>
            <person name="Hall N."/>
            <person name="Watson M."/>
            <person name="Adriaenssens E.M."/>
            <person name="Foster-Nyarko E."/>
            <person name="Jarju S."/>
            <person name="Secka A."/>
            <person name="Antonio M."/>
            <person name="Oren A."/>
            <person name="Chaudhuri R.R."/>
            <person name="La Ragione R."/>
            <person name="Hildebrand F."/>
            <person name="Pallen M.J."/>
        </authorList>
    </citation>
    <scope>NUCLEOTIDE SEQUENCE</scope>
    <source>
        <strain evidence="2">E3-2379</strain>
    </source>
</reference>
<dbReference type="Proteomes" id="UP000823618">
    <property type="component" value="Unassembled WGS sequence"/>
</dbReference>
<feature type="coiled-coil region" evidence="1">
    <location>
        <begin position="48"/>
        <end position="79"/>
    </location>
</feature>
<protein>
    <submittedName>
        <fullName evidence="2">Uncharacterized protein</fullName>
    </submittedName>
</protein>
<sequence length="243" mass="28491">MGDNRNKIQQIIEPAVGPVMDMVTGIVLDGTAGILVPGVGNLILSYKQQRSEKNLENFISQIVEKQDEFNEKLNKLDLEKLELITKHYFGIVTDYVLDVKQKEKIKYMVDGYLYLTDWEDIKEDLVLMYYDTLEELNLLDIIVLKSRTYKYAYDEENNKILNSLLPGQLHLILEKLHRMGLVDSKNSKIMDDNLQNIMQYLQDVEKQKKNTKLKLKRVSLNDSYSLTSYGKNFLEFFLEEYRK</sequence>
<organism evidence="2 3">
    <name type="scientific">Candidatus Scybalomonas excrementavium</name>
    <dbReference type="NCBI Taxonomy" id="2840943"/>
    <lineage>
        <taxon>Bacteria</taxon>
        <taxon>Bacillati</taxon>
        <taxon>Bacillota</taxon>
        <taxon>Clostridia</taxon>
        <taxon>Lachnospirales</taxon>
        <taxon>Lachnospiraceae</taxon>
        <taxon>Lachnospiraceae incertae sedis</taxon>
        <taxon>Candidatus Scybalomonas</taxon>
    </lineage>
</organism>
<name>A0A9D9I2Q0_9FIRM</name>
<keyword evidence="1" id="KW-0175">Coiled coil</keyword>
<reference evidence="2" key="1">
    <citation type="submission" date="2020-10" db="EMBL/GenBank/DDBJ databases">
        <authorList>
            <person name="Gilroy R."/>
        </authorList>
    </citation>
    <scope>NUCLEOTIDE SEQUENCE</scope>
    <source>
        <strain evidence="2">E3-2379</strain>
    </source>
</reference>
<evidence type="ECO:0000256" key="1">
    <source>
        <dbReference type="SAM" id="Coils"/>
    </source>
</evidence>
<dbReference type="AlphaFoldDB" id="A0A9D9I2Q0"/>